<protein>
    <submittedName>
        <fullName evidence="1">Uncharacterized protein</fullName>
    </submittedName>
</protein>
<dbReference type="AlphaFoldDB" id="A0A9P0D0P3"/>
<dbReference type="Proteomes" id="UP001153636">
    <property type="component" value="Chromosome 4"/>
</dbReference>
<sequence length="230" mass="26786">MVTAAELMVHKRRATKFYNKKSVQELNKIYPKVSGIVSDYMQNLPLPLMPVQEMFHLRKLCYYVFNIQDFKTVMSIFYNYPEGECKKGPKEVCTFILDFIEKSVSKKVEILHVFCDAYGGTCTPPTGSIIKVPFTIRKYIHTVFKQAERGYVQYGKYIDSFCVNTFKLSKVDDVPLPSIRAYIERVPIKMNKIENTLKILQYIPEDFLPFFEEKLTWLTAEGDGDGDEEY</sequence>
<reference evidence="1" key="1">
    <citation type="submission" date="2022-01" db="EMBL/GenBank/DDBJ databases">
        <authorList>
            <person name="King R."/>
        </authorList>
    </citation>
    <scope>NUCLEOTIDE SEQUENCE</scope>
</reference>
<evidence type="ECO:0000313" key="1">
    <source>
        <dbReference type="EMBL" id="CAH1109920.1"/>
    </source>
</evidence>
<evidence type="ECO:0000313" key="2">
    <source>
        <dbReference type="Proteomes" id="UP001153636"/>
    </source>
</evidence>
<organism evidence="1 2">
    <name type="scientific">Psylliodes chrysocephalus</name>
    <dbReference type="NCBI Taxonomy" id="3402493"/>
    <lineage>
        <taxon>Eukaryota</taxon>
        <taxon>Metazoa</taxon>
        <taxon>Ecdysozoa</taxon>
        <taxon>Arthropoda</taxon>
        <taxon>Hexapoda</taxon>
        <taxon>Insecta</taxon>
        <taxon>Pterygota</taxon>
        <taxon>Neoptera</taxon>
        <taxon>Endopterygota</taxon>
        <taxon>Coleoptera</taxon>
        <taxon>Polyphaga</taxon>
        <taxon>Cucujiformia</taxon>
        <taxon>Chrysomeloidea</taxon>
        <taxon>Chrysomelidae</taxon>
        <taxon>Galerucinae</taxon>
        <taxon>Alticini</taxon>
        <taxon>Psylliodes</taxon>
    </lineage>
</organism>
<dbReference type="EMBL" id="OV651816">
    <property type="protein sequence ID" value="CAH1109920.1"/>
    <property type="molecule type" value="Genomic_DNA"/>
</dbReference>
<accession>A0A9P0D0P3</accession>
<dbReference type="OrthoDB" id="6743984at2759"/>
<gene>
    <name evidence="1" type="ORF">PSYICH_LOCUS10312</name>
</gene>
<name>A0A9P0D0P3_9CUCU</name>
<proteinExistence type="predicted"/>
<keyword evidence="2" id="KW-1185">Reference proteome</keyword>